<name>A0A386HFU6_9GAMM</name>
<feature type="transmembrane region" description="Helical" evidence="12">
    <location>
        <begin position="17"/>
        <end position="37"/>
    </location>
</feature>
<dbReference type="EMBL" id="CP032482">
    <property type="protein sequence ID" value="AYD44717.1"/>
    <property type="molecule type" value="Genomic_DNA"/>
</dbReference>
<keyword evidence="11 12" id="KW-0472">Membrane</keyword>
<gene>
    <name evidence="15" type="primary">ccmD</name>
    <name evidence="14" type="ORF">CH54_3849</name>
    <name evidence="15" type="ORF">DXZ79_14045</name>
</gene>
<dbReference type="Pfam" id="PF04995">
    <property type="entry name" value="CcmD"/>
    <property type="match status" value="1"/>
</dbReference>
<proteinExistence type="inferred from homology"/>
<dbReference type="GO" id="GO:0017004">
    <property type="term" value="P:cytochrome complex assembly"/>
    <property type="evidence" value="ECO:0007669"/>
    <property type="project" value="UniProtKB-KW"/>
</dbReference>
<feature type="region of interest" description="Disordered" evidence="13">
    <location>
        <begin position="57"/>
        <end position="82"/>
    </location>
</feature>
<comment type="subcellular location">
    <subcellularLocation>
        <location evidence="2 12">Cell inner membrane</location>
        <topology evidence="2 12">Single-pass membrane protein</topology>
    </subcellularLocation>
</comment>
<dbReference type="InterPro" id="IPR052075">
    <property type="entry name" value="Heme_exporter_D"/>
</dbReference>
<sequence>MNPAFHSWAAFFAMGGYAFYVWLAVAATLLSLLSLWAHTLWQHKQLLADIQRREAREQRIRQANQAPTQQAKNVAHSQEKTQ</sequence>
<dbReference type="AlphaFoldDB" id="A0A386HFU6"/>
<keyword evidence="7 12" id="KW-0997">Cell inner membrane</keyword>
<dbReference type="Proteomes" id="UP000031883">
    <property type="component" value="Chromosome"/>
</dbReference>
<evidence type="ECO:0000256" key="6">
    <source>
        <dbReference type="ARBA" id="ARBA00022475"/>
    </source>
</evidence>
<evidence type="ECO:0000256" key="4">
    <source>
        <dbReference type="ARBA" id="ARBA00016461"/>
    </source>
</evidence>
<evidence type="ECO:0000256" key="5">
    <source>
        <dbReference type="ARBA" id="ARBA00022448"/>
    </source>
</evidence>
<evidence type="ECO:0000256" key="10">
    <source>
        <dbReference type="ARBA" id="ARBA00022989"/>
    </source>
</evidence>
<keyword evidence="6 12" id="KW-1003">Cell membrane</keyword>
<evidence type="ECO:0000256" key="9">
    <source>
        <dbReference type="ARBA" id="ARBA00022748"/>
    </source>
</evidence>
<evidence type="ECO:0000256" key="3">
    <source>
        <dbReference type="ARBA" id="ARBA00008741"/>
    </source>
</evidence>
<dbReference type="RefSeq" id="WP_038631671.1">
    <property type="nucleotide sequence ID" value="NZ_CABHXK010000006.1"/>
</dbReference>
<comment type="function">
    <text evidence="1 12">Required for the export of heme to the periplasm for the biogenesis of c-type cytochromes.</text>
</comment>
<dbReference type="InterPro" id="IPR007078">
    <property type="entry name" value="Haem_export_protD_CcmD"/>
</dbReference>
<organism evidence="15 17">
    <name type="scientific">Yersinia rochesterensis</name>
    <dbReference type="NCBI Taxonomy" id="1604335"/>
    <lineage>
        <taxon>Bacteria</taxon>
        <taxon>Pseudomonadati</taxon>
        <taxon>Pseudomonadota</taxon>
        <taxon>Gammaproteobacteria</taxon>
        <taxon>Enterobacterales</taxon>
        <taxon>Yersiniaceae</taxon>
        <taxon>Yersinia</taxon>
    </lineage>
</organism>
<dbReference type="GO" id="GO:1903607">
    <property type="term" value="P:cytochrome c biosynthetic process"/>
    <property type="evidence" value="ECO:0007669"/>
    <property type="project" value="TreeGrafter"/>
</dbReference>
<evidence type="ECO:0000256" key="11">
    <source>
        <dbReference type="ARBA" id="ARBA00023136"/>
    </source>
</evidence>
<dbReference type="GeneID" id="82551868"/>
<evidence type="ECO:0000313" key="14">
    <source>
        <dbReference type="EMBL" id="AJJ35536.1"/>
    </source>
</evidence>
<reference evidence="14 16" key="1">
    <citation type="journal article" date="2015" name="Genome Announc.">
        <title>Thirty-Two Complete Genome Assemblies of Nine Yersinia Species, Including Y. pestis, Y. pseudotuberculosis, and Y. enterocolitica.</title>
        <authorList>
            <person name="Johnson S.L."/>
            <person name="Daligault H.E."/>
            <person name="Davenport K.W."/>
            <person name="Jaissle J."/>
            <person name="Frey K.G."/>
            <person name="Ladner J.T."/>
            <person name="Broomall S.M."/>
            <person name="Bishop-Lilly K.A."/>
            <person name="Bruce D.C."/>
            <person name="Coyne S.R."/>
            <person name="Gibbons H.S."/>
            <person name="Lo C.C."/>
            <person name="Munk A.C."/>
            <person name="Rosenzweig C.N."/>
            <person name="Koroleva G.I."/>
            <person name="Palacios G.F."/>
            <person name="Redden C.L."/>
            <person name="Xu Y."/>
            <person name="Minogue T.D."/>
            <person name="Chain P.S."/>
        </authorList>
    </citation>
    <scope>NUCLEOTIDE SEQUENCE [LARGE SCALE GENOMIC DNA]</scope>
    <source>
        <strain evidence="14 16">Y231</strain>
    </source>
</reference>
<evidence type="ECO:0000313" key="17">
    <source>
        <dbReference type="Proteomes" id="UP000265864"/>
    </source>
</evidence>
<keyword evidence="8 12" id="KW-0812">Transmembrane</keyword>
<accession>A0A386HFU6</accession>
<protein>
    <recommendedName>
        <fullName evidence="4 12">Heme exporter protein D</fullName>
    </recommendedName>
</protein>
<evidence type="ECO:0000256" key="1">
    <source>
        <dbReference type="ARBA" id="ARBA00002442"/>
    </source>
</evidence>
<keyword evidence="10 12" id="KW-1133">Transmembrane helix</keyword>
<dbReference type="PANTHER" id="PTHR37531">
    <property type="entry name" value="HEME EXPORTER PROTEIN D"/>
    <property type="match status" value="1"/>
</dbReference>
<dbReference type="Proteomes" id="UP000265864">
    <property type="component" value="Chromosome"/>
</dbReference>
<dbReference type="GO" id="GO:0015886">
    <property type="term" value="P:heme transport"/>
    <property type="evidence" value="ECO:0007669"/>
    <property type="project" value="InterPro"/>
</dbReference>
<evidence type="ECO:0000256" key="2">
    <source>
        <dbReference type="ARBA" id="ARBA00004377"/>
    </source>
</evidence>
<keyword evidence="16" id="KW-1185">Reference proteome</keyword>
<evidence type="ECO:0000313" key="16">
    <source>
        <dbReference type="Proteomes" id="UP000031883"/>
    </source>
</evidence>
<reference evidence="15 17" key="2">
    <citation type="submission" date="2018-09" db="EMBL/GenBank/DDBJ databases">
        <title>Yersinia kristensenii subsp. rochesterensis subsp. nov., Isolated from Human Feces.</title>
        <authorList>
            <person name="Cunningham S.A."/>
            <person name="Jeraldo P."/>
            <person name="Patel R."/>
        </authorList>
    </citation>
    <scope>NUCLEOTIDE SEQUENCE [LARGE SCALE GENOMIC DNA]</scope>
    <source>
        <strain evidence="15 17">ATCC BAA-2637</strain>
    </source>
</reference>
<comment type="similarity">
    <text evidence="3 12">Belongs to the CcmD/CycX/HelD family.</text>
</comment>
<evidence type="ECO:0000256" key="7">
    <source>
        <dbReference type="ARBA" id="ARBA00022519"/>
    </source>
</evidence>
<feature type="compositionally biased region" description="Polar residues" evidence="13">
    <location>
        <begin position="64"/>
        <end position="76"/>
    </location>
</feature>
<dbReference type="GO" id="GO:0005886">
    <property type="term" value="C:plasma membrane"/>
    <property type="evidence" value="ECO:0007669"/>
    <property type="project" value="UniProtKB-SubCell"/>
</dbReference>
<evidence type="ECO:0000256" key="13">
    <source>
        <dbReference type="SAM" id="MobiDB-lite"/>
    </source>
</evidence>
<keyword evidence="5 12" id="KW-0813">Transport</keyword>
<dbReference type="EMBL" id="CP009997">
    <property type="protein sequence ID" value="AJJ35536.1"/>
    <property type="molecule type" value="Genomic_DNA"/>
</dbReference>
<evidence type="ECO:0000313" key="15">
    <source>
        <dbReference type="EMBL" id="AYD44717.1"/>
    </source>
</evidence>
<evidence type="ECO:0000256" key="12">
    <source>
        <dbReference type="RuleBase" id="RU363101"/>
    </source>
</evidence>
<dbReference type="PANTHER" id="PTHR37531:SF1">
    <property type="entry name" value="HEME EXPORTER PROTEIN D"/>
    <property type="match status" value="1"/>
</dbReference>
<evidence type="ECO:0000256" key="8">
    <source>
        <dbReference type="ARBA" id="ARBA00022692"/>
    </source>
</evidence>
<dbReference type="NCBIfam" id="TIGR03141">
    <property type="entry name" value="cytochro_ccmD"/>
    <property type="match status" value="1"/>
</dbReference>
<keyword evidence="9 12" id="KW-0201">Cytochrome c-type biogenesis</keyword>